<dbReference type="RefSeq" id="WP_119311914.1">
    <property type="nucleotide sequence ID" value="NZ_CP034413.3"/>
</dbReference>
<dbReference type="AlphaFoldDB" id="A0A4D7AV16"/>
<dbReference type="Pfam" id="PF02777">
    <property type="entry name" value="Sod_Fe_C"/>
    <property type="match status" value="1"/>
</dbReference>
<dbReference type="PIRSF" id="PIRSF000349">
    <property type="entry name" value="SODismutase"/>
    <property type="match status" value="1"/>
</dbReference>
<dbReference type="PROSITE" id="PS00088">
    <property type="entry name" value="SOD_MN"/>
    <property type="match status" value="1"/>
</dbReference>
<dbReference type="KEGG" id="obj:EIO64_02735"/>
<evidence type="ECO:0000256" key="6">
    <source>
        <dbReference type="RuleBase" id="RU000414"/>
    </source>
</evidence>
<evidence type="ECO:0000256" key="3">
    <source>
        <dbReference type="ARBA" id="ARBA00022723"/>
    </source>
</evidence>
<feature type="binding site" evidence="5">
    <location>
        <position position="31"/>
    </location>
    <ligand>
        <name>Mn(2+)</name>
        <dbReference type="ChEBI" id="CHEBI:29035"/>
    </ligand>
</feature>
<feature type="domain" description="Manganese/iron superoxide dismutase N-terminal" evidence="7">
    <location>
        <begin position="7"/>
        <end position="93"/>
    </location>
</feature>
<dbReference type="InterPro" id="IPR036324">
    <property type="entry name" value="Mn/Fe_SOD_N_sf"/>
</dbReference>
<dbReference type="Proteomes" id="UP000298642">
    <property type="component" value="Chromosome"/>
</dbReference>
<dbReference type="InterPro" id="IPR019832">
    <property type="entry name" value="Mn/Fe_SOD_C"/>
</dbReference>
<dbReference type="InterPro" id="IPR001189">
    <property type="entry name" value="Mn/Fe_SOD"/>
</dbReference>
<sequence>MEQHYPFTLPPLPYGYDALAPELIEKVLYFHHDKHFAAYVDALNQLLERTPAYQSWPLWKLCLNWEELPDGLRQGVRNNAGGVFNHDLYFRTLHPLPVSAPDMALEGAVVRDFGGMAGLKEAMRKAALGQFGSGWAWLSADGEGHLAVQKTANQDTPLPLIPLLCCDVWEHAYYLQYQNRRADYFEAWWRLVDWPEVSRLYTGCLACRPPRP</sequence>
<dbReference type="PANTHER" id="PTHR43595">
    <property type="entry name" value="37S RIBOSOMAL PROTEIN S26, MITOCHONDRIAL"/>
    <property type="match status" value="1"/>
</dbReference>
<name>A0A4D7AV16_9FIRM</name>
<keyword evidence="4 6" id="KW-0560">Oxidoreductase</keyword>
<gene>
    <name evidence="9" type="ORF">EIO64_02735</name>
</gene>
<feature type="binding site" evidence="5">
    <location>
        <position position="86"/>
    </location>
    <ligand>
        <name>Mn(2+)</name>
        <dbReference type="ChEBI" id="CHEBI:29035"/>
    </ligand>
</feature>
<evidence type="ECO:0000256" key="1">
    <source>
        <dbReference type="ARBA" id="ARBA00008714"/>
    </source>
</evidence>
<dbReference type="InterPro" id="IPR019833">
    <property type="entry name" value="Mn/Fe_SOD_BS"/>
</dbReference>
<dbReference type="GeneID" id="89523280"/>
<dbReference type="Gene3D" id="3.55.40.20">
    <property type="entry name" value="Iron/manganese superoxide dismutase, C-terminal domain"/>
    <property type="match status" value="1"/>
</dbReference>
<dbReference type="GO" id="GO:0005737">
    <property type="term" value="C:cytoplasm"/>
    <property type="evidence" value="ECO:0007669"/>
    <property type="project" value="TreeGrafter"/>
</dbReference>
<proteinExistence type="inferred from homology"/>
<dbReference type="EC" id="1.15.1.1" evidence="2 6"/>
<evidence type="ECO:0000256" key="4">
    <source>
        <dbReference type="ARBA" id="ARBA00023002"/>
    </source>
</evidence>
<dbReference type="EMBL" id="CP034413">
    <property type="protein sequence ID" value="QCI58277.1"/>
    <property type="molecule type" value="Genomic_DNA"/>
</dbReference>
<dbReference type="GO" id="GO:0046872">
    <property type="term" value="F:metal ion binding"/>
    <property type="evidence" value="ECO:0007669"/>
    <property type="project" value="UniProtKB-KW"/>
</dbReference>
<dbReference type="GO" id="GO:0004784">
    <property type="term" value="F:superoxide dismutase activity"/>
    <property type="evidence" value="ECO:0007669"/>
    <property type="project" value="UniProtKB-EC"/>
</dbReference>
<keyword evidence="10" id="KW-1185">Reference proteome</keyword>
<dbReference type="Gene3D" id="1.10.287.990">
    <property type="entry name" value="Fe,Mn superoxide dismutase (SOD) domain"/>
    <property type="match status" value="1"/>
</dbReference>
<dbReference type="Pfam" id="PF00081">
    <property type="entry name" value="Sod_Fe_N"/>
    <property type="match status" value="1"/>
</dbReference>
<dbReference type="InterPro" id="IPR036314">
    <property type="entry name" value="SOD_C_sf"/>
</dbReference>
<dbReference type="SUPFAM" id="SSF54719">
    <property type="entry name" value="Fe,Mn superoxide dismutase (SOD), C-terminal domain"/>
    <property type="match status" value="1"/>
</dbReference>
<comment type="function">
    <text evidence="6">Destroys radicals which are normally produced within the cells and which are toxic to biological systems.</text>
</comment>
<dbReference type="SUPFAM" id="SSF46609">
    <property type="entry name" value="Fe,Mn superoxide dismutase (SOD), N-terminal domain"/>
    <property type="match status" value="1"/>
</dbReference>
<feature type="binding site" evidence="5">
    <location>
        <position position="171"/>
    </location>
    <ligand>
        <name>Mn(2+)</name>
        <dbReference type="ChEBI" id="CHEBI:29035"/>
    </ligand>
</feature>
<evidence type="ECO:0000313" key="9">
    <source>
        <dbReference type="EMBL" id="QCI58277.1"/>
    </source>
</evidence>
<feature type="domain" description="Manganese/iron superoxide dismutase C-terminal" evidence="8">
    <location>
        <begin position="103"/>
        <end position="199"/>
    </location>
</feature>
<evidence type="ECO:0000259" key="8">
    <source>
        <dbReference type="Pfam" id="PF02777"/>
    </source>
</evidence>
<comment type="similarity">
    <text evidence="1 6">Belongs to the iron/manganese superoxide dismutase family.</text>
</comment>
<reference evidence="10" key="1">
    <citation type="submission" date="2018-12" db="EMBL/GenBank/DDBJ databases">
        <title>Dusodibacter welbiota gen. nov., sp. nov., isolated from human faeces and emended description of the Oscillibacter genus.</title>
        <authorList>
            <person name="Le Roy T."/>
            <person name="Van der Smissen P."/>
            <person name="Delzenne N."/>
            <person name="Muccioli G."/>
            <person name="Collet J.F."/>
            <person name="Cani P.D."/>
        </authorList>
    </citation>
    <scope>NUCLEOTIDE SEQUENCE [LARGE SCALE GENOMIC DNA]</scope>
    <source>
        <strain evidence="10">J115</strain>
    </source>
</reference>
<dbReference type="PRINTS" id="PR01703">
    <property type="entry name" value="MNSODISMTASE"/>
</dbReference>
<feature type="binding site" evidence="5">
    <location>
        <position position="167"/>
    </location>
    <ligand>
        <name>Mn(2+)</name>
        <dbReference type="ChEBI" id="CHEBI:29035"/>
    </ligand>
</feature>
<accession>A0A4D7AV16</accession>
<evidence type="ECO:0000256" key="5">
    <source>
        <dbReference type="PIRSR" id="PIRSR000349-1"/>
    </source>
</evidence>
<organism evidence="9 10">
    <name type="scientific">Dysosmobacter welbionis</name>
    <dbReference type="NCBI Taxonomy" id="2093857"/>
    <lineage>
        <taxon>Bacteria</taxon>
        <taxon>Bacillati</taxon>
        <taxon>Bacillota</taxon>
        <taxon>Clostridia</taxon>
        <taxon>Eubacteriales</taxon>
        <taxon>Oscillospiraceae</taxon>
        <taxon>Dysosmobacter</taxon>
    </lineage>
</organism>
<dbReference type="InterPro" id="IPR019831">
    <property type="entry name" value="Mn/Fe_SOD_N"/>
</dbReference>
<protein>
    <recommendedName>
        <fullName evidence="2 6">Superoxide dismutase</fullName>
        <ecNumber evidence="2 6">1.15.1.1</ecNumber>
    </recommendedName>
</protein>
<evidence type="ECO:0000313" key="10">
    <source>
        <dbReference type="Proteomes" id="UP000298642"/>
    </source>
</evidence>
<dbReference type="PANTHER" id="PTHR43595:SF2">
    <property type="entry name" value="SMALL RIBOSOMAL SUBUNIT PROTEIN MS42"/>
    <property type="match status" value="1"/>
</dbReference>
<keyword evidence="3 5" id="KW-0479">Metal-binding</keyword>
<evidence type="ECO:0000256" key="2">
    <source>
        <dbReference type="ARBA" id="ARBA00012682"/>
    </source>
</evidence>
<comment type="catalytic activity">
    <reaction evidence="6">
        <text>2 superoxide + 2 H(+) = H2O2 + O2</text>
        <dbReference type="Rhea" id="RHEA:20696"/>
        <dbReference type="ChEBI" id="CHEBI:15378"/>
        <dbReference type="ChEBI" id="CHEBI:15379"/>
        <dbReference type="ChEBI" id="CHEBI:16240"/>
        <dbReference type="ChEBI" id="CHEBI:18421"/>
        <dbReference type="EC" id="1.15.1.1"/>
    </reaction>
</comment>
<evidence type="ECO:0000259" key="7">
    <source>
        <dbReference type="Pfam" id="PF00081"/>
    </source>
</evidence>